<dbReference type="EMBL" id="CP045096">
    <property type="protein sequence ID" value="QFQ95643.1"/>
    <property type="molecule type" value="Genomic_DNA"/>
</dbReference>
<protein>
    <recommendedName>
        <fullName evidence="2">ChsH2 rubredoxin-like zinc ribbon domain-containing protein</fullName>
    </recommendedName>
</protein>
<reference evidence="3 4" key="1">
    <citation type="submission" date="2019-10" db="EMBL/GenBank/DDBJ databases">
        <title>Streptomyces sp. strain GY16 isolated from leaves of Broussonetia papyrifera.</title>
        <authorList>
            <person name="Mo P."/>
        </authorList>
    </citation>
    <scope>NUCLEOTIDE SEQUENCE [LARGE SCALE GENOMIC DNA]</scope>
    <source>
        <strain evidence="3 4">GY16</strain>
    </source>
</reference>
<name>A0A5P8JX92_9ACTN</name>
<dbReference type="RefSeq" id="WP_152167175.1">
    <property type="nucleotide sequence ID" value="NZ_CP045096.1"/>
</dbReference>
<organism evidence="3 4">
    <name type="scientific">Streptomyces phaeolivaceus</name>
    <dbReference type="NCBI Taxonomy" id="2653200"/>
    <lineage>
        <taxon>Bacteria</taxon>
        <taxon>Bacillati</taxon>
        <taxon>Actinomycetota</taxon>
        <taxon>Actinomycetes</taxon>
        <taxon>Kitasatosporales</taxon>
        <taxon>Streptomycetaceae</taxon>
        <taxon>Streptomyces</taxon>
    </lineage>
</organism>
<dbReference type="InterPro" id="IPR012340">
    <property type="entry name" value="NA-bd_OB-fold"/>
</dbReference>
<keyword evidence="4" id="KW-1185">Reference proteome</keyword>
<feature type="region of interest" description="Disordered" evidence="1">
    <location>
        <begin position="1"/>
        <end position="24"/>
    </location>
</feature>
<accession>A0A5P8JX92</accession>
<dbReference type="SUPFAM" id="SSF50249">
    <property type="entry name" value="Nucleic acid-binding proteins"/>
    <property type="match status" value="1"/>
</dbReference>
<feature type="compositionally biased region" description="Basic and acidic residues" evidence="1">
    <location>
        <begin position="1"/>
        <end position="14"/>
    </location>
</feature>
<evidence type="ECO:0000256" key="1">
    <source>
        <dbReference type="SAM" id="MobiDB-lite"/>
    </source>
</evidence>
<dbReference type="Pfam" id="PF12172">
    <property type="entry name" value="zf-ChsH2"/>
    <property type="match status" value="1"/>
</dbReference>
<dbReference type="InterPro" id="IPR022002">
    <property type="entry name" value="ChsH2_Znr"/>
</dbReference>
<evidence type="ECO:0000259" key="2">
    <source>
        <dbReference type="Pfam" id="PF12172"/>
    </source>
</evidence>
<sequence length="154" mass="16519">MLRIDGRQHVKAGKEQGVTTGATIAEPVTATLETDSPEAPGPTAPPADGVLTFQRCRWCRTPNYRRSLCRACGSTDLVCERGSGRGVVVRRDITLHNTCFVTMEEGFSLFCKVTGAPPMGVVSGARVRVVSATEPPRQALPVVEFCGSTSAFHR</sequence>
<feature type="domain" description="ChsH2 rubredoxin-like zinc ribbon" evidence="2">
    <location>
        <begin position="45"/>
        <end position="77"/>
    </location>
</feature>
<dbReference type="Proteomes" id="UP000327294">
    <property type="component" value="Chromosome"/>
</dbReference>
<dbReference type="KEGG" id="sphv:F9278_04965"/>
<dbReference type="AlphaFoldDB" id="A0A5P8JX92"/>
<evidence type="ECO:0000313" key="4">
    <source>
        <dbReference type="Proteomes" id="UP000327294"/>
    </source>
</evidence>
<proteinExistence type="predicted"/>
<gene>
    <name evidence="3" type="ORF">F9278_04965</name>
</gene>
<evidence type="ECO:0000313" key="3">
    <source>
        <dbReference type="EMBL" id="QFQ95643.1"/>
    </source>
</evidence>